<proteinExistence type="predicted"/>
<sequence length="56" mass="5927">MNDTESDILSEVLDLRGVAIMDLVALEDSVLAASVRQVFGGGPVDEEFVSPFTSAI</sequence>
<comment type="caution">
    <text evidence="1">The sequence shown here is derived from an EMBL/GenBank/DDBJ whole genome shotgun (WGS) entry which is preliminary data.</text>
</comment>
<gene>
    <name evidence="1" type="ORF">RB614_07330</name>
</gene>
<protein>
    <recommendedName>
        <fullName evidence="3">FXSXX-COOH protein</fullName>
    </recommendedName>
</protein>
<evidence type="ECO:0000313" key="1">
    <source>
        <dbReference type="EMBL" id="MDQ7904333.1"/>
    </source>
</evidence>
<dbReference type="EMBL" id="JAVHUY010000005">
    <property type="protein sequence ID" value="MDQ7904333.1"/>
    <property type="molecule type" value="Genomic_DNA"/>
</dbReference>
<reference evidence="1 2" key="1">
    <citation type="submission" date="2023-08" db="EMBL/GenBank/DDBJ databases">
        <title>Phytohabitans sansha sp. nov., isolated from marine sediment.</title>
        <authorList>
            <person name="Zhao Y."/>
            <person name="Yi K."/>
        </authorList>
    </citation>
    <scope>NUCLEOTIDE SEQUENCE [LARGE SCALE GENOMIC DNA]</scope>
    <source>
        <strain evidence="1 2">ZYX-F-186</strain>
    </source>
</reference>
<accession>A0ABU0ZBB7</accession>
<evidence type="ECO:0008006" key="3">
    <source>
        <dbReference type="Google" id="ProtNLM"/>
    </source>
</evidence>
<organism evidence="1 2">
    <name type="scientific">Phytohabitans maris</name>
    <dbReference type="NCBI Taxonomy" id="3071409"/>
    <lineage>
        <taxon>Bacteria</taxon>
        <taxon>Bacillati</taxon>
        <taxon>Actinomycetota</taxon>
        <taxon>Actinomycetes</taxon>
        <taxon>Micromonosporales</taxon>
        <taxon>Micromonosporaceae</taxon>
    </lineage>
</organism>
<dbReference type="Proteomes" id="UP001230908">
    <property type="component" value="Unassembled WGS sequence"/>
</dbReference>
<name>A0ABU0ZBB7_9ACTN</name>
<dbReference type="RefSeq" id="WP_308711599.1">
    <property type="nucleotide sequence ID" value="NZ_JAVHUY010000005.1"/>
</dbReference>
<evidence type="ECO:0000313" key="2">
    <source>
        <dbReference type="Proteomes" id="UP001230908"/>
    </source>
</evidence>
<keyword evidence="2" id="KW-1185">Reference proteome</keyword>